<reference evidence="7" key="1">
    <citation type="journal article" date="2019" name="Int. J. Syst. Evol. Microbiol.">
        <title>The Global Catalogue of Microorganisms (GCM) 10K type strain sequencing project: providing services to taxonomists for standard genome sequencing and annotation.</title>
        <authorList>
            <consortium name="The Broad Institute Genomics Platform"/>
            <consortium name="The Broad Institute Genome Sequencing Center for Infectious Disease"/>
            <person name="Wu L."/>
            <person name="Ma J."/>
        </authorList>
    </citation>
    <scope>NUCLEOTIDE SEQUENCE [LARGE SCALE GENOMIC DNA]</scope>
    <source>
        <strain evidence="7">CECT 8288</strain>
    </source>
</reference>
<evidence type="ECO:0000313" key="6">
    <source>
        <dbReference type="EMBL" id="MFC3700809.1"/>
    </source>
</evidence>
<dbReference type="GO" id="GO:0003677">
    <property type="term" value="F:DNA binding"/>
    <property type="evidence" value="ECO:0007669"/>
    <property type="project" value="UniProtKB-KW"/>
</dbReference>
<keyword evidence="7" id="KW-1185">Reference proteome</keyword>
<evidence type="ECO:0000259" key="5">
    <source>
        <dbReference type="PROSITE" id="PS50932"/>
    </source>
</evidence>
<proteinExistence type="predicted"/>
<dbReference type="PROSITE" id="PS00356">
    <property type="entry name" value="HTH_LACI_1"/>
    <property type="match status" value="1"/>
</dbReference>
<keyword evidence="2" id="KW-0805">Transcription regulation</keyword>
<dbReference type="PANTHER" id="PTHR30146:SF45">
    <property type="entry name" value="CATABOLITE REPRESSOR_ACTIVATOR"/>
    <property type="match status" value="1"/>
</dbReference>
<accession>A0ABV7WQZ6</accession>
<evidence type="ECO:0000256" key="1">
    <source>
        <dbReference type="ARBA" id="ARBA00022491"/>
    </source>
</evidence>
<dbReference type="SUPFAM" id="SSF53822">
    <property type="entry name" value="Periplasmic binding protein-like I"/>
    <property type="match status" value="1"/>
</dbReference>
<dbReference type="CDD" id="cd01392">
    <property type="entry name" value="HTH_LacI"/>
    <property type="match status" value="1"/>
</dbReference>
<dbReference type="SMART" id="SM00354">
    <property type="entry name" value="HTH_LACI"/>
    <property type="match status" value="1"/>
</dbReference>
<dbReference type="InterPro" id="IPR001761">
    <property type="entry name" value="Peripla_BP/Lac1_sug-bd_dom"/>
</dbReference>
<dbReference type="Pfam" id="PF00356">
    <property type="entry name" value="LacI"/>
    <property type="match status" value="1"/>
</dbReference>
<keyword evidence="4" id="KW-0804">Transcription</keyword>
<dbReference type="Gene3D" id="1.10.260.40">
    <property type="entry name" value="lambda repressor-like DNA-binding domains"/>
    <property type="match status" value="1"/>
</dbReference>
<dbReference type="InterPro" id="IPR028082">
    <property type="entry name" value="Peripla_BP_I"/>
</dbReference>
<organism evidence="6 7">
    <name type="scientific">Reinekea marina</name>
    <dbReference type="NCBI Taxonomy" id="1310421"/>
    <lineage>
        <taxon>Bacteria</taxon>
        <taxon>Pseudomonadati</taxon>
        <taxon>Pseudomonadota</taxon>
        <taxon>Gammaproteobacteria</taxon>
        <taxon>Oceanospirillales</taxon>
        <taxon>Saccharospirillaceae</taxon>
        <taxon>Reinekea</taxon>
    </lineage>
</organism>
<dbReference type="Pfam" id="PF00532">
    <property type="entry name" value="Peripla_BP_1"/>
    <property type="match status" value="1"/>
</dbReference>
<gene>
    <name evidence="6" type="ORF">ACFOND_04075</name>
</gene>
<dbReference type="InterPro" id="IPR000843">
    <property type="entry name" value="HTH_LacI"/>
</dbReference>
<dbReference type="Gene3D" id="3.40.50.2300">
    <property type="match status" value="2"/>
</dbReference>
<dbReference type="RefSeq" id="WP_290280487.1">
    <property type="nucleotide sequence ID" value="NZ_JAUFQI010000001.1"/>
</dbReference>
<dbReference type="InterPro" id="IPR010982">
    <property type="entry name" value="Lambda_DNA-bd_dom_sf"/>
</dbReference>
<dbReference type="Proteomes" id="UP001595710">
    <property type="component" value="Unassembled WGS sequence"/>
</dbReference>
<comment type="caution">
    <text evidence="6">The sequence shown here is derived from an EMBL/GenBank/DDBJ whole genome shotgun (WGS) entry which is preliminary data.</text>
</comment>
<evidence type="ECO:0000256" key="2">
    <source>
        <dbReference type="ARBA" id="ARBA00023015"/>
    </source>
</evidence>
<dbReference type="PANTHER" id="PTHR30146">
    <property type="entry name" value="LACI-RELATED TRANSCRIPTIONAL REPRESSOR"/>
    <property type="match status" value="1"/>
</dbReference>
<dbReference type="EMBL" id="JBHRYN010000007">
    <property type="protein sequence ID" value="MFC3700809.1"/>
    <property type="molecule type" value="Genomic_DNA"/>
</dbReference>
<protein>
    <submittedName>
        <fullName evidence="6">LacI family DNA-binding transcriptional regulator</fullName>
    </submittedName>
</protein>
<sequence>MANPLNLDDIAKLAGVSKTTVSSVLNGKADKYRISKATQAKVLAVAEQNNYQPNHSAAALRRGKSHSVGFIVPDFENRSYLRIASRLEKLARQNGFQLIIASSDDNPENELQAAKMLISRGVDALLVSTCLNDFTPYRRFLAAGTPIISLDRAMTDEFSNVISDDRQGARALTQALTLKDTTSVCLIGAMKDLEISQLRQSGFYDALTNTPEIKGRCFYGEHFDAASGVDAFAQALEAHNGLPSALICTSYSLLEGVIETLQRDFREVFSIQPTPIQLATFGNSRLLDFLPIPVVSLPQQYEQIAESSWMLVQQAIENSYQPQKIVIRRKLVVRA</sequence>
<name>A0ABV7WQZ6_9GAMM</name>
<dbReference type="PROSITE" id="PS50932">
    <property type="entry name" value="HTH_LACI_2"/>
    <property type="match status" value="1"/>
</dbReference>
<keyword evidence="1" id="KW-0678">Repressor</keyword>
<feature type="domain" description="HTH lacI-type" evidence="5">
    <location>
        <begin position="5"/>
        <end position="62"/>
    </location>
</feature>
<evidence type="ECO:0000313" key="7">
    <source>
        <dbReference type="Proteomes" id="UP001595710"/>
    </source>
</evidence>
<evidence type="ECO:0000256" key="3">
    <source>
        <dbReference type="ARBA" id="ARBA00023125"/>
    </source>
</evidence>
<dbReference type="SUPFAM" id="SSF47413">
    <property type="entry name" value="lambda repressor-like DNA-binding domains"/>
    <property type="match status" value="1"/>
</dbReference>
<evidence type="ECO:0000256" key="4">
    <source>
        <dbReference type="ARBA" id="ARBA00023163"/>
    </source>
</evidence>
<keyword evidence="3 6" id="KW-0238">DNA-binding</keyword>